<gene>
    <name evidence="1" type="ORF">C8A01DRAFT_33633</name>
</gene>
<comment type="caution">
    <text evidence="1">The sequence shown here is derived from an EMBL/GenBank/DDBJ whole genome shotgun (WGS) entry which is preliminary data.</text>
</comment>
<reference evidence="2" key="1">
    <citation type="journal article" date="2023" name="Mol. Phylogenet. Evol.">
        <title>Genome-scale phylogeny and comparative genomics of the fungal order Sordariales.</title>
        <authorList>
            <person name="Hensen N."/>
            <person name="Bonometti L."/>
            <person name="Westerberg I."/>
            <person name="Brannstrom I.O."/>
            <person name="Guillou S."/>
            <person name="Cros-Aarteil S."/>
            <person name="Calhoun S."/>
            <person name="Haridas S."/>
            <person name="Kuo A."/>
            <person name="Mondo S."/>
            <person name="Pangilinan J."/>
            <person name="Riley R."/>
            <person name="LaButti K."/>
            <person name="Andreopoulos B."/>
            <person name="Lipzen A."/>
            <person name="Chen C."/>
            <person name="Yan M."/>
            <person name="Daum C."/>
            <person name="Ng V."/>
            <person name="Clum A."/>
            <person name="Steindorff A."/>
            <person name="Ohm R.A."/>
            <person name="Martin F."/>
            <person name="Silar P."/>
            <person name="Natvig D.O."/>
            <person name="Lalanne C."/>
            <person name="Gautier V."/>
            <person name="Ament-Velasquez S.L."/>
            <person name="Kruys A."/>
            <person name="Hutchinson M.I."/>
            <person name="Powell A.J."/>
            <person name="Barry K."/>
            <person name="Miller A.N."/>
            <person name="Grigoriev I.V."/>
            <person name="Debuchy R."/>
            <person name="Gladieux P."/>
            <person name="Hiltunen Thoren M."/>
            <person name="Johannesson H."/>
        </authorList>
    </citation>
    <scope>NUCLEOTIDE SEQUENCE [LARGE SCALE GENOMIC DNA]</scope>
    <source>
        <strain evidence="2">CBS 284.82</strain>
    </source>
</reference>
<dbReference type="AlphaFoldDB" id="A0AAN6PNB2"/>
<proteinExistence type="predicted"/>
<evidence type="ECO:0000313" key="1">
    <source>
        <dbReference type="EMBL" id="KAK4042284.1"/>
    </source>
</evidence>
<dbReference type="Proteomes" id="UP001303115">
    <property type="component" value="Unassembled WGS sequence"/>
</dbReference>
<accession>A0AAN6PNB2</accession>
<protein>
    <recommendedName>
        <fullName evidence="3">Endonuclease/exonuclease/phosphatase</fullName>
    </recommendedName>
</protein>
<dbReference type="SUPFAM" id="SSF56219">
    <property type="entry name" value="DNase I-like"/>
    <property type="match status" value="1"/>
</dbReference>
<dbReference type="InterPro" id="IPR036691">
    <property type="entry name" value="Endo/exonu/phosph_ase_sf"/>
</dbReference>
<organism evidence="1 2">
    <name type="scientific">Parachaetomium inaequale</name>
    <dbReference type="NCBI Taxonomy" id="2588326"/>
    <lineage>
        <taxon>Eukaryota</taxon>
        <taxon>Fungi</taxon>
        <taxon>Dikarya</taxon>
        <taxon>Ascomycota</taxon>
        <taxon>Pezizomycotina</taxon>
        <taxon>Sordariomycetes</taxon>
        <taxon>Sordariomycetidae</taxon>
        <taxon>Sordariales</taxon>
        <taxon>Chaetomiaceae</taxon>
        <taxon>Parachaetomium</taxon>
    </lineage>
</organism>
<sequence length="142" mass="16080">MFPAINNWRRGEPTPQEYFTFRNGLWYPVEAHLGSSTAPAGPETPVTPRAFQFAVLSWNIDFMRPEDDARMSAALKHLQSLVADKPHPSVIMLNEMTKSDLALIKRADWVREGYNISDATTHHWESPTYGKPLFSSPLPPKS</sequence>
<dbReference type="EMBL" id="MU854343">
    <property type="protein sequence ID" value="KAK4042284.1"/>
    <property type="molecule type" value="Genomic_DNA"/>
</dbReference>
<evidence type="ECO:0008006" key="3">
    <source>
        <dbReference type="Google" id="ProtNLM"/>
    </source>
</evidence>
<name>A0AAN6PNB2_9PEZI</name>
<dbReference type="Gene3D" id="3.60.10.10">
    <property type="entry name" value="Endonuclease/exonuclease/phosphatase"/>
    <property type="match status" value="1"/>
</dbReference>
<evidence type="ECO:0000313" key="2">
    <source>
        <dbReference type="Proteomes" id="UP001303115"/>
    </source>
</evidence>
<keyword evidence="2" id="KW-1185">Reference proteome</keyword>